<keyword evidence="1" id="KW-0472">Membrane</keyword>
<proteinExistence type="predicted"/>
<evidence type="ECO:0000256" key="1">
    <source>
        <dbReference type="SAM" id="Phobius"/>
    </source>
</evidence>
<keyword evidence="1" id="KW-1133">Transmembrane helix</keyword>
<gene>
    <name evidence="2" type="ORF">CEPIT_LOCUS27908</name>
</gene>
<comment type="caution">
    <text evidence="2">The sequence shown here is derived from an EMBL/GenBank/DDBJ whole genome shotgun (WGS) entry which is preliminary data.</text>
</comment>
<organism evidence="2 3">
    <name type="scientific">Cuscuta epithymum</name>
    <dbReference type="NCBI Taxonomy" id="186058"/>
    <lineage>
        <taxon>Eukaryota</taxon>
        <taxon>Viridiplantae</taxon>
        <taxon>Streptophyta</taxon>
        <taxon>Embryophyta</taxon>
        <taxon>Tracheophyta</taxon>
        <taxon>Spermatophyta</taxon>
        <taxon>Magnoliopsida</taxon>
        <taxon>eudicotyledons</taxon>
        <taxon>Gunneridae</taxon>
        <taxon>Pentapetalae</taxon>
        <taxon>asterids</taxon>
        <taxon>lamiids</taxon>
        <taxon>Solanales</taxon>
        <taxon>Convolvulaceae</taxon>
        <taxon>Cuscuteae</taxon>
        <taxon>Cuscuta</taxon>
        <taxon>Cuscuta subgen. Cuscuta</taxon>
    </lineage>
</organism>
<reference evidence="2" key="1">
    <citation type="submission" date="2022-07" db="EMBL/GenBank/DDBJ databases">
        <authorList>
            <person name="Macas J."/>
            <person name="Novak P."/>
            <person name="Neumann P."/>
        </authorList>
    </citation>
    <scope>NUCLEOTIDE SEQUENCE</scope>
</reference>
<feature type="transmembrane region" description="Helical" evidence="1">
    <location>
        <begin position="44"/>
        <end position="67"/>
    </location>
</feature>
<accession>A0AAV0EUL3</accession>
<sequence length="102" mass="12029">MKTSAWTPNREQGVSNIGGSSVNWKWSTIVSNKDVSAFGFKKHLFFQILQLLFFSASTSKVLLLFLLHKKHLFHQILLTFTFQNHFFLKHYQLLFNHFSPFH</sequence>
<evidence type="ECO:0000313" key="2">
    <source>
        <dbReference type="EMBL" id="CAH9126920.1"/>
    </source>
</evidence>
<protein>
    <submittedName>
        <fullName evidence="2">Uncharacterized protein</fullName>
    </submittedName>
</protein>
<dbReference type="EMBL" id="CAMAPF010000945">
    <property type="protein sequence ID" value="CAH9126920.1"/>
    <property type="molecule type" value="Genomic_DNA"/>
</dbReference>
<evidence type="ECO:0000313" key="3">
    <source>
        <dbReference type="Proteomes" id="UP001152523"/>
    </source>
</evidence>
<keyword evidence="3" id="KW-1185">Reference proteome</keyword>
<dbReference type="Proteomes" id="UP001152523">
    <property type="component" value="Unassembled WGS sequence"/>
</dbReference>
<keyword evidence="1" id="KW-0812">Transmembrane</keyword>
<name>A0AAV0EUL3_9ASTE</name>
<dbReference type="AlphaFoldDB" id="A0AAV0EUL3"/>